<dbReference type="RefSeq" id="XP_005773871.1">
    <property type="nucleotide sequence ID" value="XM_005773814.1"/>
</dbReference>
<dbReference type="CDD" id="cd03249">
    <property type="entry name" value="ABC_MTABC3_MDL1_MDL2"/>
    <property type="match status" value="1"/>
</dbReference>
<feature type="domain" description="ABC transmembrane type-1" evidence="11">
    <location>
        <begin position="34"/>
        <end position="329"/>
    </location>
</feature>
<evidence type="ECO:0008006" key="14">
    <source>
        <dbReference type="Google" id="ProtNLM"/>
    </source>
</evidence>
<feature type="transmembrane region" description="Helical" evidence="9">
    <location>
        <begin position="918"/>
        <end position="942"/>
    </location>
</feature>
<dbReference type="SMART" id="SM00382">
    <property type="entry name" value="AAA"/>
    <property type="match status" value="2"/>
</dbReference>
<reference evidence="13" key="1">
    <citation type="journal article" date="2013" name="Nature">
        <title>Pan genome of the phytoplankton Emiliania underpins its global distribution.</title>
        <authorList>
            <person name="Read B.A."/>
            <person name="Kegel J."/>
            <person name="Klute M.J."/>
            <person name="Kuo A."/>
            <person name="Lefebvre S.C."/>
            <person name="Maumus F."/>
            <person name="Mayer C."/>
            <person name="Miller J."/>
            <person name="Monier A."/>
            <person name="Salamov A."/>
            <person name="Young J."/>
            <person name="Aguilar M."/>
            <person name="Claverie J.M."/>
            <person name="Frickenhaus S."/>
            <person name="Gonzalez K."/>
            <person name="Herman E.K."/>
            <person name="Lin Y.C."/>
            <person name="Napier J."/>
            <person name="Ogata H."/>
            <person name="Sarno A.F."/>
            <person name="Shmutz J."/>
            <person name="Schroeder D."/>
            <person name="de Vargas C."/>
            <person name="Verret F."/>
            <person name="von Dassow P."/>
            <person name="Valentin K."/>
            <person name="Van de Peer Y."/>
            <person name="Wheeler G."/>
            <person name="Dacks J.B."/>
            <person name="Delwiche C.F."/>
            <person name="Dyhrman S.T."/>
            <person name="Glockner G."/>
            <person name="John U."/>
            <person name="Richards T."/>
            <person name="Worden A.Z."/>
            <person name="Zhang X."/>
            <person name="Grigoriev I.V."/>
            <person name="Allen A.E."/>
            <person name="Bidle K."/>
            <person name="Borodovsky M."/>
            <person name="Bowler C."/>
            <person name="Brownlee C."/>
            <person name="Cock J.M."/>
            <person name="Elias M."/>
            <person name="Gladyshev V.N."/>
            <person name="Groth M."/>
            <person name="Guda C."/>
            <person name="Hadaegh A."/>
            <person name="Iglesias-Rodriguez M.D."/>
            <person name="Jenkins J."/>
            <person name="Jones B.M."/>
            <person name="Lawson T."/>
            <person name="Leese F."/>
            <person name="Lindquist E."/>
            <person name="Lobanov A."/>
            <person name="Lomsadze A."/>
            <person name="Malik S.B."/>
            <person name="Marsh M.E."/>
            <person name="Mackinder L."/>
            <person name="Mock T."/>
            <person name="Mueller-Roeber B."/>
            <person name="Pagarete A."/>
            <person name="Parker M."/>
            <person name="Probert I."/>
            <person name="Quesneville H."/>
            <person name="Raines C."/>
            <person name="Rensing S.A."/>
            <person name="Riano-Pachon D.M."/>
            <person name="Richier S."/>
            <person name="Rokitta S."/>
            <person name="Shiraiwa Y."/>
            <person name="Soanes D.M."/>
            <person name="van der Giezen M."/>
            <person name="Wahlund T.M."/>
            <person name="Williams B."/>
            <person name="Wilson W."/>
            <person name="Wolfe G."/>
            <person name="Wurch L.L."/>
        </authorList>
    </citation>
    <scope>NUCLEOTIDE SEQUENCE</scope>
</reference>
<reference evidence="12" key="2">
    <citation type="submission" date="2024-10" db="UniProtKB">
        <authorList>
            <consortium name="EnsemblProtists"/>
        </authorList>
    </citation>
    <scope>IDENTIFICATION</scope>
</reference>
<dbReference type="InterPro" id="IPR027417">
    <property type="entry name" value="P-loop_NTPase"/>
</dbReference>
<feature type="transmembrane region" description="Helical" evidence="9">
    <location>
        <begin position="835"/>
        <end position="856"/>
    </location>
</feature>
<evidence type="ECO:0000256" key="4">
    <source>
        <dbReference type="ARBA" id="ARBA00022741"/>
    </source>
</evidence>
<keyword evidence="5" id="KW-0067">ATP-binding</keyword>
<dbReference type="PROSITE" id="PS50893">
    <property type="entry name" value="ABC_TRANSPORTER_2"/>
    <property type="match status" value="2"/>
</dbReference>
<feature type="region of interest" description="Disordered" evidence="8">
    <location>
        <begin position="607"/>
        <end position="672"/>
    </location>
</feature>
<evidence type="ECO:0000259" key="10">
    <source>
        <dbReference type="PROSITE" id="PS50893"/>
    </source>
</evidence>
<evidence type="ECO:0000256" key="8">
    <source>
        <dbReference type="SAM" id="MobiDB-lite"/>
    </source>
</evidence>
<proteinExistence type="inferred from homology"/>
<dbReference type="GO" id="GO:0005524">
    <property type="term" value="F:ATP binding"/>
    <property type="evidence" value="ECO:0007669"/>
    <property type="project" value="UniProtKB-KW"/>
</dbReference>
<keyword evidence="7 9" id="KW-0472">Membrane</keyword>
<evidence type="ECO:0000313" key="12">
    <source>
        <dbReference type="EnsemblProtists" id="EOD21442"/>
    </source>
</evidence>
<evidence type="ECO:0000256" key="2">
    <source>
        <dbReference type="ARBA" id="ARBA00007577"/>
    </source>
</evidence>
<dbReference type="InterPro" id="IPR011527">
    <property type="entry name" value="ABC1_TM_dom"/>
</dbReference>
<keyword evidence="4" id="KW-0547">Nucleotide-binding</keyword>
<feature type="domain" description="ABC transporter" evidence="10">
    <location>
        <begin position="1042"/>
        <end position="1281"/>
    </location>
</feature>
<dbReference type="InterPro" id="IPR036640">
    <property type="entry name" value="ABC1_TM_sf"/>
</dbReference>
<feature type="transmembrane region" description="Helical" evidence="9">
    <location>
        <begin position="20"/>
        <end position="53"/>
    </location>
</feature>
<dbReference type="eggNOG" id="KOG0055">
    <property type="taxonomic scope" value="Eukaryota"/>
</dbReference>
<dbReference type="PANTHER" id="PTHR43394">
    <property type="entry name" value="ATP-DEPENDENT PERMEASE MDL1, MITOCHONDRIAL"/>
    <property type="match status" value="1"/>
</dbReference>
<protein>
    <recommendedName>
        <fullName evidence="14">ABC transporter</fullName>
    </recommendedName>
</protein>
<dbReference type="GO" id="GO:0005743">
    <property type="term" value="C:mitochondrial inner membrane"/>
    <property type="evidence" value="ECO:0007669"/>
    <property type="project" value="TreeGrafter"/>
</dbReference>
<comment type="similarity">
    <text evidence="2">Belongs to the ABC transporter superfamily. ABCB family. Multidrug resistance exporter (TC 3.A.1.201) subfamily.</text>
</comment>
<dbReference type="PROSITE" id="PS00211">
    <property type="entry name" value="ABC_TRANSPORTER_1"/>
    <property type="match status" value="2"/>
</dbReference>
<feature type="transmembrane region" description="Helical" evidence="9">
    <location>
        <begin position="175"/>
        <end position="196"/>
    </location>
</feature>
<dbReference type="CDD" id="cd18578">
    <property type="entry name" value="ABC_6TM_Pgp_ABCB1_D2_like"/>
    <property type="match status" value="1"/>
</dbReference>
<name>A0A0D3JD57_EMIH1</name>
<dbReference type="InterPro" id="IPR003439">
    <property type="entry name" value="ABC_transporter-like_ATP-bd"/>
</dbReference>
<dbReference type="EnsemblProtists" id="EOD21442">
    <property type="protein sequence ID" value="EOD21442"/>
    <property type="gene ID" value="EMIHUDRAFT_74910"/>
</dbReference>
<dbReference type="PROSITE" id="PS50929">
    <property type="entry name" value="ABC_TM1F"/>
    <property type="match status" value="2"/>
</dbReference>
<dbReference type="FunFam" id="3.40.50.300:FF:000251">
    <property type="entry name" value="ABC transporter B family member 19"/>
    <property type="match status" value="2"/>
</dbReference>
<feature type="transmembrane region" description="Helical" evidence="9">
    <location>
        <begin position="73"/>
        <end position="98"/>
    </location>
</feature>
<feature type="compositionally biased region" description="Polar residues" evidence="8">
    <location>
        <begin position="617"/>
        <end position="632"/>
    </location>
</feature>
<accession>A0A0D3JD57</accession>
<dbReference type="HOGENOM" id="CLU_000604_17_2_1"/>
<dbReference type="STRING" id="2903.R1CG44"/>
<dbReference type="Gene3D" id="1.20.1560.10">
    <property type="entry name" value="ABC transporter type 1, transmembrane domain"/>
    <property type="match status" value="1"/>
</dbReference>
<feature type="transmembrane region" description="Helical" evidence="9">
    <location>
        <begin position="152"/>
        <end position="169"/>
    </location>
</feature>
<dbReference type="InterPro" id="IPR003593">
    <property type="entry name" value="AAA+_ATPase"/>
</dbReference>
<feature type="domain" description="ABC transporter" evidence="10">
    <location>
        <begin position="364"/>
        <end position="603"/>
    </location>
</feature>
<keyword evidence="13" id="KW-1185">Reference proteome</keyword>
<dbReference type="GO" id="GO:0090374">
    <property type="term" value="P:oligopeptide export from mitochondrion"/>
    <property type="evidence" value="ECO:0007669"/>
    <property type="project" value="TreeGrafter"/>
</dbReference>
<dbReference type="InterPro" id="IPR039421">
    <property type="entry name" value="Type_1_exporter"/>
</dbReference>
<evidence type="ECO:0000256" key="6">
    <source>
        <dbReference type="ARBA" id="ARBA00022989"/>
    </source>
</evidence>
<dbReference type="CDD" id="cd18577">
    <property type="entry name" value="ABC_6TM_Pgp_ABCB1_D1_like"/>
    <property type="match status" value="1"/>
</dbReference>
<dbReference type="Pfam" id="PF00664">
    <property type="entry name" value="ABC_membrane"/>
    <property type="match status" value="2"/>
</dbReference>
<feature type="transmembrane region" description="Helical" evidence="9">
    <location>
        <begin position="686"/>
        <end position="709"/>
    </location>
</feature>
<dbReference type="OMA" id="KFNRNEW"/>
<feature type="transmembrane region" description="Helical" evidence="9">
    <location>
        <begin position="255"/>
        <end position="279"/>
    </location>
</feature>
<dbReference type="Proteomes" id="UP000013827">
    <property type="component" value="Unassembled WGS sequence"/>
</dbReference>
<dbReference type="Gene3D" id="3.40.50.300">
    <property type="entry name" value="P-loop containing nucleotide triphosphate hydrolases"/>
    <property type="match status" value="2"/>
</dbReference>
<dbReference type="SUPFAM" id="SSF90123">
    <property type="entry name" value="ABC transporter transmembrane region"/>
    <property type="match status" value="2"/>
</dbReference>
<evidence type="ECO:0000256" key="1">
    <source>
        <dbReference type="ARBA" id="ARBA00004141"/>
    </source>
</evidence>
<evidence type="ECO:0000313" key="13">
    <source>
        <dbReference type="Proteomes" id="UP000013827"/>
    </source>
</evidence>
<dbReference type="KEGG" id="ehx:EMIHUDRAFT_74910"/>
<dbReference type="PaxDb" id="2903-EOD21442"/>
<sequence>MPLDDALQTSATRSFFGSLFYFATAWDVVLVTCGCVFKLVFGVLQILILIIFAEFFDMRLNTPQGFRDLGLHIFVSMCYFGAATAGTEMAASIALEWAKHRQITAWKKAYLKSILRQDVGWYDVNRPQELSTRMGEALVHIEKGLHSSNGNLFSNGGQFIGGLVIAVYYSWDIALVTLAIAMLTFVPSVSLLLSFLDRRTKLLADAYSGAGGVASEVLSSIRTVASLGLEHHSLARYDVHIESAESGSIRLSNKIFLAVSTMNASMFYVMSVGVLFALWKLVSEYRGTTFPYTPACAVTLAVIYIATQAIFQGVMGASQIAAPITALTKGVTACRDVLAVIEREPPIDSFADKGVVVQRFAGEIEVRGVVFAYPSAPAVHVCNGYSLHVPAGSSCALVGPSGSGKSTLIQLLERYYDPLSGEVLIDGIDVRTMNVKALRKQIGLVGQEPMLFMGTVSENIALGKDDATREEIEAAARTANAHGFITRSLAKGFGTQVGLGGGKLSGGQKQRIAIARAIIKKPSILLLDEATSALDNASERVVQAALEDIMSQSRFTSVTVAHRLSTIKHCDKIAVVQKGSIVEEGTYDELLAKGEGGVFFGLAAKQQENQERDTETMSRASASVRDSSTAQSPEDKQACEDGEQTGSGAEEETDAGSAASKTKSKKQGPDPMLRLMRMAPAGDGKLYGIGLVCSAITGVGKGFFGLLFMRSLTALASVNPDTVQSEATMWALIFLGAGLAMHCCELIFMATLGVAGEHLVKALRHHCMLKLLQMEIGYFDDDANSTGALTEFLGQKVALVQGVVGERLGTMAQSITMMVSVVFTMFYWGDWRVTLVVLGCFPIMGAAMAVAMAAMMPMDAGKQGKKDKDADVKRSAGSMVGEVVLGIRTVASFNAEIKFYSDYCTQMDEMLNAGKKRALYGGSTSGLAFGTIFLIFGVQLYYGMWLASVGALFQFELTVDATGCIETDVTVYMDKIMVPMMVRCPAAMMMVMMQMSSMAMMASDAGAATEAAKELLSRFDRVSRIDPTSEDGARLPSVSGEISVRSVVFSYPTALDRPACRGYSLEIAAGQVVALCGPSGSGKSTLIALIQRFYDPQVGSLLLDGVDIRTLNLRWLRQQIGMVGQEPVLFEGTVAENVGYGKEGVDQSEIEEAARAANAHSFITRDLGAGYSTQVGLRGGKLSGGQKQRIAIARALVRKPAIMLLDEATSALDNESERVVQKALDELMSKHRRTTVTIAHRLSTIRSADKIAVVKGGRVVEHGSHEELLQIGPSGVYFELISAGTS</sequence>
<evidence type="ECO:0000256" key="5">
    <source>
        <dbReference type="ARBA" id="ARBA00022840"/>
    </source>
</evidence>
<dbReference type="GO" id="GO:0016887">
    <property type="term" value="F:ATP hydrolysis activity"/>
    <property type="evidence" value="ECO:0007669"/>
    <property type="project" value="InterPro"/>
</dbReference>
<dbReference type="GeneID" id="17266988"/>
<dbReference type="Pfam" id="PF00005">
    <property type="entry name" value="ABC_tran"/>
    <property type="match status" value="2"/>
</dbReference>
<feature type="transmembrane region" description="Helical" evidence="9">
    <location>
        <begin position="729"/>
        <end position="755"/>
    </location>
</feature>
<feature type="transmembrane region" description="Helical" evidence="9">
    <location>
        <begin position="291"/>
        <end position="311"/>
    </location>
</feature>
<comment type="subcellular location">
    <subcellularLocation>
        <location evidence="1">Membrane</location>
        <topology evidence="1">Multi-pass membrane protein</topology>
    </subcellularLocation>
</comment>
<evidence type="ECO:0000259" key="11">
    <source>
        <dbReference type="PROSITE" id="PS50929"/>
    </source>
</evidence>
<keyword evidence="3 9" id="KW-0812">Transmembrane</keyword>
<dbReference type="GO" id="GO:0015421">
    <property type="term" value="F:ABC-type oligopeptide transporter activity"/>
    <property type="evidence" value="ECO:0007669"/>
    <property type="project" value="TreeGrafter"/>
</dbReference>
<keyword evidence="6 9" id="KW-1133">Transmembrane helix</keyword>
<organism evidence="12 13">
    <name type="scientific">Emiliania huxleyi (strain CCMP1516)</name>
    <dbReference type="NCBI Taxonomy" id="280463"/>
    <lineage>
        <taxon>Eukaryota</taxon>
        <taxon>Haptista</taxon>
        <taxon>Haptophyta</taxon>
        <taxon>Prymnesiophyceae</taxon>
        <taxon>Isochrysidales</taxon>
        <taxon>Noelaerhabdaceae</taxon>
        <taxon>Emiliania</taxon>
    </lineage>
</organism>
<feature type="domain" description="ABC transmembrane type-1" evidence="11">
    <location>
        <begin position="689"/>
        <end position="1007"/>
    </location>
</feature>
<dbReference type="PANTHER" id="PTHR43394:SF1">
    <property type="entry name" value="ATP-BINDING CASSETTE SUB-FAMILY B MEMBER 10, MITOCHONDRIAL"/>
    <property type="match status" value="1"/>
</dbReference>
<evidence type="ECO:0000256" key="9">
    <source>
        <dbReference type="SAM" id="Phobius"/>
    </source>
</evidence>
<evidence type="ECO:0000256" key="7">
    <source>
        <dbReference type="ARBA" id="ARBA00023136"/>
    </source>
</evidence>
<evidence type="ECO:0000256" key="3">
    <source>
        <dbReference type="ARBA" id="ARBA00022692"/>
    </source>
</evidence>
<dbReference type="SUPFAM" id="SSF52540">
    <property type="entry name" value="P-loop containing nucleoside triphosphate hydrolases"/>
    <property type="match status" value="2"/>
</dbReference>
<dbReference type="InterPro" id="IPR017871">
    <property type="entry name" value="ABC_transporter-like_CS"/>
</dbReference>